<dbReference type="CTD" id="38610"/>
<comment type="similarity">
    <text evidence="1 7">Belongs to the phospholipase B-like family.</text>
</comment>
<dbReference type="Pfam" id="PF04916">
    <property type="entry name" value="Phospholip_B"/>
    <property type="match status" value="1"/>
</dbReference>
<organism evidence="8 9">
    <name type="scientific">Hyalella azteca</name>
    <name type="common">Amphipod</name>
    <dbReference type="NCBI Taxonomy" id="294128"/>
    <lineage>
        <taxon>Eukaryota</taxon>
        <taxon>Metazoa</taxon>
        <taxon>Ecdysozoa</taxon>
        <taxon>Arthropoda</taxon>
        <taxon>Crustacea</taxon>
        <taxon>Multicrustacea</taxon>
        <taxon>Malacostraca</taxon>
        <taxon>Eumalacostraca</taxon>
        <taxon>Peracarida</taxon>
        <taxon>Amphipoda</taxon>
        <taxon>Senticaudata</taxon>
        <taxon>Talitrida</taxon>
        <taxon>Talitroidea</taxon>
        <taxon>Hyalellidae</taxon>
        <taxon>Hyalella</taxon>
    </lineage>
</organism>
<dbReference type="EC" id="3.1.1.-" evidence="7"/>
<dbReference type="PANTHER" id="PTHR12370:SF3">
    <property type="entry name" value="PHOSPHOLIPASE B-LIKE 2-RELATED"/>
    <property type="match status" value="1"/>
</dbReference>
<dbReference type="PANTHER" id="PTHR12370">
    <property type="entry name" value="PHOSPHOLIPASE B-RELATED"/>
    <property type="match status" value="1"/>
</dbReference>
<evidence type="ECO:0000256" key="3">
    <source>
        <dbReference type="ARBA" id="ARBA00022801"/>
    </source>
</evidence>
<dbReference type="GO" id="GO:0005576">
    <property type="term" value="C:extracellular region"/>
    <property type="evidence" value="ECO:0007669"/>
    <property type="project" value="TreeGrafter"/>
</dbReference>
<dbReference type="RefSeq" id="XP_018021360.1">
    <property type="nucleotide sequence ID" value="XM_018165871.2"/>
</dbReference>
<evidence type="ECO:0000256" key="1">
    <source>
        <dbReference type="ARBA" id="ARBA00007835"/>
    </source>
</evidence>
<evidence type="ECO:0000256" key="6">
    <source>
        <dbReference type="ARBA" id="ARBA00023180"/>
    </source>
</evidence>
<dbReference type="OMA" id="YQEGYWA"/>
<dbReference type="GeneID" id="108677620"/>
<gene>
    <name evidence="9" type="primary">LOC108677620</name>
</gene>
<dbReference type="Gene3D" id="3.60.60.30">
    <property type="match status" value="1"/>
</dbReference>
<keyword evidence="2 7" id="KW-0732">Signal</keyword>
<feature type="chain" id="PRO_5034819847" description="Phospholipase B-like" evidence="7">
    <location>
        <begin position="19"/>
        <end position="551"/>
    </location>
</feature>
<name>A0A8B7P5X9_HYAAZ</name>
<keyword evidence="8" id="KW-1185">Reference proteome</keyword>
<evidence type="ECO:0000256" key="2">
    <source>
        <dbReference type="ARBA" id="ARBA00022729"/>
    </source>
</evidence>
<evidence type="ECO:0000256" key="4">
    <source>
        <dbReference type="ARBA" id="ARBA00022963"/>
    </source>
</evidence>
<dbReference type="GO" id="GO:0004620">
    <property type="term" value="F:phospholipase activity"/>
    <property type="evidence" value="ECO:0007669"/>
    <property type="project" value="InterPro"/>
</dbReference>
<evidence type="ECO:0000313" key="8">
    <source>
        <dbReference type="Proteomes" id="UP000694843"/>
    </source>
</evidence>
<dbReference type="InterPro" id="IPR007000">
    <property type="entry name" value="PLipase_B-like"/>
</dbReference>
<dbReference type="Proteomes" id="UP000694843">
    <property type="component" value="Unplaced"/>
</dbReference>
<comment type="function">
    <text evidence="7">Putative phospholipase.</text>
</comment>
<proteinExistence type="inferred from homology"/>
<dbReference type="KEGG" id="hazt:108677620"/>
<feature type="signal peptide" evidence="7">
    <location>
        <begin position="1"/>
        <end position="18"/>
    </location>
</feature>
<accession>A0A8B7P5X9</accession>
<evidence type="ECO:0000256" key="5">
    <source>
        <dbReference type="ARBA" id="ARBA00023098"/>
    </source>
</evidence>
<dbReference type="OrthoDB" id="443524at2759"/>
<reference evidence="9" key="1">
    <citation type="submission" date="2025-08" db="UniProtKB">
        <authorList>
            <consortium name="RefSeq"/>
        </authorList>
    </citation>
    <scope>IDENTIFICATION</scope>
    <source>
        <tissue evidence="9">Whole organism</tissue>
    </source>
</reference>
<keyword evidence="3 7" id="KW-0378">Hydrolase</keyword>
<keyword evidence="6" id="KW-0325">Glycoprotein</keyword>
<dbReference type="GO" id="GO:0009395">
    <property type="term" value="P:phospholipid catabolic process"/>
    <property type="evidence" value="ECO:0007669"/>
    <property type="project" value="TreeGrafter"/>
</dbReference>
<evidence type="ECO:0000256" key="7">
    <source>
        <dbReference type="RuleBase" id="RU364138"/>
    </source>
</evidence>
<sequence length="551" mass="62335">MKTLAVALLACLVTPALCRVMSVTLQDDPLEGNTEVTLQLHDGLADNWIARTNYSDETFTNGWAFLELETRPVASDSVQAYSAGYLEAAASHAIIYNSWRNTMKGYCDWQGEEYCVKLREFVKINFKWMLSMIKKHSADDPLWYQAGLVLRQLQGLMDGYAKHNTEGDIPSEDILWMNMSGDLEDLESALKQDNSSRVVRGDGHCSALVKLLPGNTDLFASHVTWNSLQSMLRMQKRYILPFQPEKFKQGVARVPGHTAAFSSYPGILHSADDFYLLSSGLLSMETTIGNSNPALWSNIQPQGEIQEWIRVLVANRLAVDGKSWTKIFRRHNSGTYNNQWMVVDYKRFLPNKVVKPGTLWVLEQIPGLIVARDQSQHLQETSYWASYNVPYYTSIFNASGQPALVEQYGDWFSYDKTPRALIFKRDHVKVRDLGSMISLMRYNDFKNDPLSKCDCDPPYSGENAISARNDLNPSNGTYPFGALGHRSHAGTDMKVTSSALFSEMQYLAVNGPAHDNLPVFRWSTSDYGNNTAHYGHPDEWDFPVVHVSWSW</sequence>
<evidence type="ECO:0000313" key="9">
    <source>
        <dbReference type="RefSeq" id="XP_018021360.1"/>
    </source>
</evidence>
<protein>
    <recommendedName>
        <fullName evidence="7">Phospholipase B-like</fullName>
        <ecNumber evidence="7">3.1.1.-</ecNumber>
    </recommendedName>
</protein>
<keyword evidence="4 7" id="KW-0442">Lipid degradation</keyword>
<keyword evidence="5 7" id="KW-0443">Lipid metabolism</keyword>
<dbReference type="AlphaFoldDB" id="A0A8B7P5X9"/>